<evidence type="ECO:0000259" key="4">
    <source>
        <dbReference type="PROSITE" id="PS50995"/>
    </source>
</evidence>
<dbReference type="GeneID" id="29740772"/>
<dbReference type="GO" id="GO:0003700">
    <property type="term" value="F:DNA-binding transcription factor activity"/>
    <property type="evidence" value="ECO:0007669"/>
    <property type="project" value="InterPro"/>
</dbReference>
<keyword evidence="2" id="KW-0238">DNA-binding</keyword>
<dbReference type="Pfam" id="PF01047">
    <property type="entry name" value="MarR"/>
    <property type="match status" value="1"/>
</dbReference>
<dbReference type="PANTHER" id="PTHR42756:SF1">
    <property type="entry name" value="TRANSCRIPTIONAL REPRESSOR OF EMRAB OPERON"/>
    <property type="match status" value="1"/>
</dbReference>
<keyword evidence="6" id="KW-1185">Reference proteome</keyword>
<dbReference type="InterPro" id="IPR036390">
    <property type="entry name" value="WH_DNA-bd_sf"/>
</dbReference>
<reference evidence="5" key="1">
    <citation type="submission" date="2012-10" db="EMBL/GenBank/DDBJ databases">
        <authorList>
            <person name="Harkins D.M."/>
            <person name="Durkin A.S."/>
            <person name="Brinkac L.M."/>
            <person name="Haft D.H."/>
            <person name="Selengut J.D."/>
            <person name="Sanka R."/>
            <person name="DePew J."/>
            <person name="Purushe J."/>
            <person name="Matthias M.A."/>
            <person name="Vinetz J.M."/>
            <person name="Sutton G.G."/>
            <person name="Nierman W.C."/>
            <person name="Fouts D.E."/>
        </authorList>
    </citation>
    <scope>NUCLEOTIDE SEQUENCE [LARGE SCALE GENOMIC DNA]</scope>
    <source>
        <strain evidence="5">MOR084</strain>
    </source>
</reference>
<sequence>MSPRLIIYIISRIRDEFHRHLNLELKEKGLSPLTTTHADILFALVKKKKAQMQEIAKMINRDKSTLTALVDKLEVLGFVSRTKDSEDQRIVHLELTPKASSARPVLLGISRSLVNNLYRGFTEDEKKELVRLLMKLYQNQNPESAAVMDLLQ</sequence>
<keyword evidence="1" id="KW-0805">Transcription regulation</keyword>
<organism evidence="5 6">
    <name type="scientific">Leptospira santarosai str. MOR084</name>
    <dbReference type="NCBI Taxonomy" id="1049984"/>
    <lineage>
        <taxon>Bacteria</taxon>
        <taxon>Pseudomonadati</taxon>
        <taxon>Spirochaetota</taxon>
        <taxon>Spirochaetia</taxon>
        <taxon>Leptospirales</taxon>
        <taxon>Leptospiraceae</taxon>
        <taxon>Leptospira</taxon>
    </lineage>
</organism>
<evidence type="ECO:0000256" key="1">
    <source>
        <dbReference type="ARBA" id="ARBA00023015"/>
    </source>
</evidence>
<evidence type="ECO:0000256" key="2">
    <source>
        <dbReference type="ARBA" id="ARBA00023125"/>
    </source>
</evidence>
<dbReference type="AlphaFoldDB" id="A0A0E2BQT4"/>
<dbReference type="EMBL" id="AHON02000043">
    <property type="protein sequence ID" value="EKO33782.1"/>
    <property type="molecule type" value="Genomic_DNA"/>
</dbReference>
<evidence type="ECO:0000313" key="5">
    <source>
        <dbReference type="EMBL" id="EKO33782.1"/>
    </source>
</evidence>
<dbReference type="PROSITE" id="PS50995">
    <property type="entry name" value="HTH_MARR_2"/>
    <property type="match status" value="1"/>
</dbReference>
<protein>
    <submittedName>
        <fullName evidence="5">Sugar-specific transcriptional regulator, TrmB family</fullName>
    </submittedName>
</protein>
<dbReference type="PRINTS" id="PR00598">
    <property type="entry name" value="HTHMARR"/>
</dbReference>
<evidence type="ECO:0000256" key="3">
    <source>
        <dbReference type="ARBA" id="ARBA00023163"/>
    </source>
</evidence>
<dbReference type="InterPro" id="IPR000835">
    <property type="entry name" value="HTH_MarR-typ"/>
</dbReference>
<accession>A0A0E2BQT4</accession>
<proteinExistence type="predicted"/>
<dbReference type="SUPFAM" id="SSF46785">
    <property type="entry name" value="Winged helix' DNA-binding domain"/>
    <property type="match status" value="1"/>
</dbReference>
<dbReference type="RefSeq" id="WP_004458565.1">
    <property type="nucleotide sequence ID" value="NZ_AHON02000043.1"/>
</dbReference>
<feature type="domain" description="HTH marR-type" evidence="4">
    <location>
        <begin position="3"/>
        <end position="138"/>
    </location>
</feature>
<dbReference type="GO" id="GO:0003677">
    <property type="term" value="F:DNA binding"/>
    <property type="evidence" value="ECO:0007669"/>
    <property type="project" value="UniProtKB-KW"/>
</dbReference>
<evidence type="ECO:0000313" key="6">
    <source>
        <dbReference type="Proteomes" id="UP000006329"/>
    </source>
</evidence>
<dbReference type="SMART" id="SM00347">
    <property type="entry name" value="HTH_MARR"/>
    <property type="match status" value="1"/>
</dbReference>
<keyword evidence="3" id="KW-0804">Transcription</keyword>
<dbReference type="Gene3D" id="1.10.10.10">
    <property type="entry name" value="Winged helix-like DNA-binding domain superfamily/Winged helix DNA-binding domain"/>
    <property type="match status" value="1"/>
</dbReference>
<gene>
    <name evidence="5" type="ORF">LEP1GSC179_2845</name>
</gene>
<dbReference type="Proteomes" id="UP000006329">
    <property type="component" value="Unassembled WGS sequence"/>
</dbReference>
<dbReference type="PANTHER" id="PTHR42756">
    <property type="entry name" value="TRANSCRIPTIONAL REGULATOR, MARR"/>
    <property type="match status" value="1"/>
</dbReference>
<dbReference type="InterPro" id="IPR036388">
    <property type="entry name" value="WH-like_DNA-bd_sf"/>
</dbReference>
<comment type="caution">
    <text evidence="5">The sequence shown here is derived from an EMBL/GenBank/DDBJ whole genome shotgun (WGS) entry which is preliminary data.</text>
</comment>
<name>A0A0E2BQT4_9LEPT</name>